<protein>
    <submittedName>
        <fullName evidence="1">Uncharacterized protein</fullName>
    </submittedName>
</protein>
<evidence type="ECO:0000313" key="1">
    <source>
        <dbReference type="EMBL" id="OAD20678.1"/>
    </source>
</evidence>
<proteinExistence type="predicted"/>
<dbReference type="Proteomes" id="UP000076962">
    <property type="component" value="Unassembled WGS sequence"/>
</dbReference>
<dbReference type="AlphaFoldDB" id="A0A176RYA9"/>
<comment type="caution">
    <text evidence="1">The sequence shown here is derived from an EMBL/GenBank/DDBJ whole genome shotgun (WGS) entry which is preliminary data.</text>
</comment>
<gene>
    <name evidence="1" type="ORF">THIOM_003603</name>
</gene>
<accession>A0A176RYA9</accession>
<dbReference type="EMBL" id="LUTY01002193">
    <property type="protein sequence ID" value="OAD20678.1"/>
    <property type="molecule type" value="Genomic_DNA"/>
</dbReference>
<reference evidence="1 2" key="1">
    <citation type="submission" date="2016-05" db="EMBL/GenBank/DDBJ databases">
        <title>Single-cell genome of chain-forming Candidatus Thiomargarita nelsonii and comparison to other large sulfur-oxidizing bacteria.</title>
        <authorList>
            <person name="Winkel M."/>
            <person name="Salman V."/>
            <person name="Woyke T."/>
            <person name="Schulz-Vogt H."/>
            <person name="Richter M."/>
            <person name="Flood B."/>
            <person name="Bailey J."/>
            <person name="Amann R."/>
            <person name="Mussmann M."/>
        </authorList>
    </citation>
    <scope>NUCLEOTIDE SEQUENCE [LARGE SCALE GENOMIC DNA]</scope>
    <source>
        <strain evidence="1 2">THI036</strain>
    </source>
</reference>
<keyword evidence="2" id="KW-1185">Reference proteome</keyword>
<name>A0A176RYA9_9GAMM</name>
<evidence type="ECO:0000313" key="2">
    <source>
        <dbReference type="Proteomes" id="UP000076962"/>
    </source>
</evidence>
<sequence length="53" mass="5697">MSAGLGARQHKPAFEVLSPSCVNPSTANYCPVLAFVANSVQTHPSRVQPLKCW</sequence>
<organism evidence="1 2">
    <name type="scientific">Candidatus Thiomargarita nelsonii</name>
    <dbReference type="NCBI Taxonomy" id="1003181"/>
    <lineage>
        <taxon>Bacteria</taxon>
        <taxon>Pseudomonadati</taxon>
        <taxon>Pseudomonadota</taxon>
        <taxon>Gammaproteobacteria</taxon>
        <taxon>Thiotrichales</taxon>
        <taxon>Thiotrichaceae</taxon>
        <taxon>Thiomargarita</taxon>
    </lineage>
</organism>